<proteinExistence type="predicted"/>
<sequence>MAVTQPSYLYTRKTDFLRAWSLPWMGGAIRVDEDERACGHRRSQVLLSSDAIDTKSSERLLRRCTTPAAWGYTTALVLPVYPFVRRVDWPSVRFRPWASPSSRPRTDALYSHRSVTRPAILISSFLGPAASCPASPQCAATGVRTPRRNRAWACGLGNEQVKAYGCAGRTGGLKTRTSLSPSQHPSLARSTVTAPLDRRSHATSSPWSPSASATGCKGGNPELYVAAFVTVVDCCTAALSSAVPSSHSQTHATYTHDVDVLPTRWSSSGVHWASGGALSCKGGGCLRRTASSEASLERGNIQAVLHARFAGAAGRGYYCLVLDEKQARRSARFGRLQHDVSAFDLGLLYPRPGVHLVFVSVFDLGLFIPGPTLGLGQTSSGSSSDIVEVGIWVSPLLSRHHCSKLPVTALLGRRHAFMNTVRCCRPSQAPSAAHDDAIPCDPVVQESRSLSPCPITFSIRRDTRVAPAKQRAWVSLFRLPTRYVLPQLDAAIEATPVLDTLLVRTPPPPPSTPRESRCHVIHLGALDRAWRLALRLCVHRLSLDNTRLYGAERPSRASRMDYGYAGLRACAPCLPGPEFGGVASVPVSLSPTEGVDMVYAYLRGQGYGRCGSDLRGNADSKVPAPSSVVKLPWSPASGRSPRRPRLASHRPHRLHAPCGPLLWLSFLLHMLPMHRLK</sequence>
<comment type="caution">
    <text evidence="2">The sequence shown here is derived from an EMBL/GenBank/DDBJ whole genome shotgun (WGS) entry which is preliminary data.</text>
</comment>
<evidence type="ECO:0000313" key="3">
    <source>
        <dbReference type="Proteomes" id="UP000623467"/>
    </source>
</evidence>
<organism evidence="2 3">
    <name type="scientific">Mycena sanguinolenta</name>
    <dbReference type="NCBI Taxonomy" id="230812"/>
    <lineage>
        <taxon>Eukaryota</taxon>
        <taxon>Fungi</taxon>
        <taxon>Dikarya</taxon>
        <taxon>Basidiomycota</taxon>
        <taxon>Agaricomycotina</taxon>
        <taxon>Agaricomycetes</taxon>
        <taxon>Agaricomycetidae</taxon>
        <taxon>Agaricales</taxon>
        <taxon>Marasmiineae</taxon>
        <taxon>Mycenaceae</taxon>
        <taxon>Mycena</taxon>
    </lineage>
</organism>
<evidence type="ECO:0000313" key="2">
    <source>
        <dbReference type="EMBL" id="KAF7342783.1"/>
    </source>
</evidence>
<gene>
    <name evidence="2" type="ORF">MSAN_01993800</name>
</gene>
<accession>A0A8H6XJL6</accession>
<feature type="region of interest" description="Disordered" evidence="1">
    <location>
        <begin position="175"/>
        <end position="214"/>
    </location>
</feature>
<keyword evidence="3" id="KW-1185">Reference proteome</keyword>
<name>A0A8H6XJL6_9AGAR</name>
<dbReference type="AlphaFoldDB" id="A0A8H6XJL6"/>
<reference evidence="2" key="1">
    <citation type="submission" date="2020-05" db="EMBL/GenBank/DDBJ databases">
        <title>Mycena genomes resolve the evolution of fungal bioluminescence.</title>
        <authorList>
            <person name="Tsai I.J."/>
        </authorList>
    </citation>
    <scope>NUCLEOTIDE SEQUENCE</scope>
    <source>
        <strain evidence="2">160909Yilan</strain>
    </source>
</reference>
<dbReference type="Proteomes" id="UP000623467">
    <property type="component" value="Unassembled WGS sequence"/>
</dbReference>
<feature type="compositionally biased region" description="Polar residues" evidence="1">
    <location>
        <begin position="175"/>
        <end position="193"/>
    </location>
</feature>
<feature type="compositionally biased region" description="Low complexity" evidence="1">
    <location>
        <begin position="202"/>
        <end position="214"/>
    </location>
</feature>
<protein>
    <submittedName>
        <fullName evidence="2">Uncharacterized protein</fullName>
    </submittedName>
</protein>
<feature type="region of interest" description="Disordered" evidence="1">
    <location>
        <begin position="631"/>
        <end position="651"/>
    </location>
</feature>
<dbReference type="EMBL" id="JACAZH010000024">
    <property type="protein sequence ID" value="KAF7342783.1"/>
    <property type="molecule type" value="Genomic_DNA"/>
</dbReference>
<feature type="compositionally biased region" description="Basic residues" evidence="1">
    <location>
        <begin position="640"/>
        <end position="651"/>
    </location>
</feature>
<evidence type="ECO:0000256" key="1">
    <source>
        <dbReference type="SAM" id="MobiDB-lite"/>
    </source>
</evidence>